<gene>
    <name evidence="1" type="ORF">ACFPP6_23580</name>
</gene>
<accession>A0ABW0A1T7</accession>
<proteinExistence type="predicted"/>
<protein>
    <submittedName>
        <fullName evidence="1">Uncharacterized protein</fullName>
    </submittedName>
</protein>
<keyword evidence="2" id="KW-1185">Reference proteome</keyword>
<sequence>MALAFKSHEFDLPITPSSNTAEGKYDIEFPTPIREDDDGYVVRAALQSFKFENFVNGNTEDWEIGGESVALEVAPKGRRRVTVTVRANIRPQEVVAKTNPAFQFRATVNVLVIADLAGSSS</sequence>
<organism evidence="1 2">
    <name type="scientific">Streptomyces aureoversilis</name>
    <dbReference type="NCBI Taxonomy" id="67277"/>
    <lineage>
        <taxon>Bacteria</taxon>
        <taxon>Bacillati</taxon>
        <taxon>Actinomycetota</taxon>
        <taxon>Actinomycetes</taxon>
        <taxon>Kitasatosporales</taxon>
        <taxon>Streptomycetaceae</taxon>
        <taxon>Streptomyces</taxon>
    </lineage>
</organism>
<name>A0ABW0A1T7_9ACTN</name>
<dbReference type="RefSeq" id="WP_382045720.1">
    <property type="nucleotide sequence ID" value="NZ_JBHSKJ010000014.1"/>
</dbReference>
<evidence type="ECO:0000313" key="2">
    <source>
        <dbReference type="Proteomes" id="UP001596222"/>
    </source>
</evidence>
<comment type="caution">
    <text evidence="1">The sequence shown here is derived from an EMBL/GenBank/DDBJ whole genome shotgun (WGS) entry which is preliminary data.</text>
</comment>
<dbReference type="Proteomes" id="UP001596222">
    <property type="component" value="Unassembled WGS sequence"/>
</dbReference>
<dbReference type="EMBL" id="JBHSKJ010000014">
    <property type="protein sequence ID" value="MFC5147649.1"/>
    <property type="molecule type" value="Genomic_DNA"/>
</dbReference>
<evidence type="ECO:0000313" key="1">
    <source>
        <dbReference type="EMBL" id="MFC5147649.1"/>
    </source>
</evidence>
<reference evidence="2" key="1">
    <citation type="journal article" date="2019" name="Int. J. Syst. Evol. Microbiol.">
        <title>The Global Catalogue of Microorganisms (GCM) 10K type strain sequencing project: providing services to taxonomists for standard genome sequencing and annotation.</title>
        <authorList>
            <consortium name="The Broad Institute Genomics Platform"/>
            <consortium name="The Broad Institute Genome Sequencing Center for Infectious Disease"/>
            <person name="Wu L."/>
            <person name="Ma J."/>
        </authorList>
    </citation>
    <scope>NUCLEOTIDE SEQUENCE [LARGE SCALE GENOMIC DNA]</scope>
    <source>
        <strain evidence="2">CGMCC 4.1641</strain>
    </source>
</reference>